<organism evidence="8 9">
    <name type="scientific">Candidatus Bodocaedibacter vickermanii</name>
    <dbReference type="NCBI Taxonomy" id="2741701"/>
    <lineage>
        <taxon>Bacteria</taxon>
        <taxon>Pseudomonadati</taxon>
        <taxon>Pseudomonadota</taxon>
        <taxon>Alphaproteobacteria</taxon>
        <taxon>Holosporales</taxon>
        <taxon>Candidatus Paracaedibacteraceae</taxon>
        <taxon>Candidatus Bodocaedibacter</taxon>
    </lineage>
</organism>
<evidence type="ECO:0000256" key="3">
    <source>
        <dbReference type="ARBA" id="ARBA00022695"/>
    </source>
</evidence>
<dbReference type="EMBL" id="CP054719">
    <property type="protein sequence ID" value="QOL20066.1"/>
    <property type="molecule type" value="Genomic_DNA"/>
</dbReference>
<keyword evidence="2" id="KW-0808">Transferase</keyword>
<keyword evidence="9" id="KW-1185">Reference proteome</keyword>
<evidence type="ECO:0000256" key="2">
    <source>
        <dbReference type="ARBA" id="ARBA00022679"/>
    </source>
</evidence>
<evidence type="ECO:0000313" key="8">
    <source>
        <dbReference type="EMBL" id="QOL20066.1"/>
    </source>
</evidence>
<comment type="catalytic activity">
    <reaction evidence="7">
        <text>DNA(n) + a 2'-deoxyribonucleoside 5'-triphosphate = DNA(n+1) + diphosphate</text>
        <dbReference type="Rhea" id="RHEA:22508"/>
        <dbReference type="Rhea" id="RHEA-COMP:17339"/>
        <dbReference type="Rhea" id="RHEA-COMP:17340"/>
        <dbReference type="ChEBI" id="CHEBI:33019"/>
        <dbReference type="ChEBI" id="CHEBI:61560"/>
        <dbReference type="ChEBI" id="CHEBI:173112"/>
        <dbReference type="EC" id="2.7.7.7"/>
    </reaction>
</comment>
<proteinExistence type="inferred from homology"/>
<evidence type="ECO:0000256" key="4">
    <source>
        <dbReference type="ARBA" id="ARBA00022705"/>
    </source>
</evidence>
<dbReference type="InterPro" id="IPR008921">
    <property type="entry name" value="DNA_pol3_clamp-load_cplx_C"/>
</dbReference>
<sequence length="321" mass="36264">MKQRPETLFSAQIPSGCLLYGNAPAIEDYLVLDLLPERLNASGAAVKTFTESELLAISKEKLYLESSLFESPKLYVVRDVTDKFLSLLQSYEPFAPIVMVGKNLRSTSKIVTYVNAHTKYQAIGIYGDDQQFLSAFTRYKLKNLQLESGVVETILNYLMTFSAIRQQLNVVLQLYPAGESITVEEVEKALIPSQPLAIFKVAEVVVSKNPKAMIDTFQKAQAIFEKESIPLVRIIAKQMWDLVALRMKMDQGISAQVVVNQATPMIPFNRRPQLIHNLSKWSVGGLLKAIVKLDELEILVKQPHIWSIDQMERAFLQMVRL</sequence>
<evidence type="ECO:0000313" key="9">
    <source>
        <dbReference type="Proteomes" id="UP000594001"/>
    </source>
</evidence>
<dbReference type="PANTHER" id="PTHR34388">
    <property type="entry name" value="DNA POLYMERASE III SUBUNIT DELTA"/>
    <property type="match status" value="1"/>
</dbReference>
<dbReference type="GO" id="GO:0003887">
    <property type="term" value="F:DNA-directed DNA polymerase activity"/>
    <property type="evidence" value="ECO:0007669"/>
    <property type="project" value="UniProtKB-KW"/>
</dbReference>
<evidence type="ECO:0000256" key="7">
    <source>
        <dbReference type="ARBA" id="ARBA00049244"/>
    </source>
</evidence>
<dbReference type="GO" id="GO:0009360">
    <property type="term" value="C:DNA polymerase III complex"/>
    <property type="evidence" value="ECO:0007669"/>
    <property type="project" value="TreeGrafter"/>
</dbReference>
<keyword evidence="4" id="KW-0235">DNA replication</keyword>
<keyword evidence="3" id="KW-0548">Nucleotidyltransferase</keyword>
<dbReference type="GO" id="GO:0003677">
    <property type="term" value="F:DNA binding"/>
    <property type="evidence" value="ECO:0007669"/>
    <property type="project" value="InterPro"/>
</dbReference>
<comment type="similarity">
    <text evidence="6">Belongs to the DNA polymerase HolA subunit family.</text>
</comment>
<accession>A0A7L9RU32</accession>
<dbReference type="RefSeq" id="WP_350331621.1">
    <property type="nucleotide sequence ID" value="NZ_CP054719.1"/>
</dbReference>
<dbReference type="PANTHER" id="PTHR34388:SF1">
    <property type="entry name" value="DNA POLYMERASE III SUBUNIT DELTA"/>
    <property type="match status" value="1"/>
</dbReference>
<dbReference type="EC" id="2.7.7.7" evidence="1"/>
<dbReference type="SUPFAM" id="SSF48019">
    <property type="entry name" value="post-AAA+ oligomerization domain-like"/>
    <property type="match status" value="1"/>
</dbReference>
<dbReference type="InterPro" id="IPR005790">
    <property type="entry name" value="DNA_polIII_delta"/>
</dbReference>
<evidence type="ECO:0000256" key="6">
    <source>
        <dbReference type="ARBA" id="ARBA00034754"/>
    </source>
</evidence>
<protein>
    <recommendedName>
        <fullName evidence="1">DNA-directed DNA polymerase</fullName>
        <ecNumber evidence="1">2.7.7.7</ecNumber>
    </recommendedName>
</protein>
<dbReference type="Gene3D" id="1.20.272.10">
    <property type="match status" value="1"/>
</dbReference>
<dbReference type="Proteomes" id="UP000594001">
    <property type="component" value="Chromosome"/>
</dbReference>
<evidence type="ECO:0000256" key="1">
    <source>
        <dbReference type="ARBA" id="ARBA00012417"/>
    </source>
</evidence>
<evidence type="ECO:0000256" key="5">
    <source>
        <dbReference type="ARBA" id="ARBA00022932"/>
    </source>
</evidence>
<gene>
    <name evidence="8" type="ORF">CPBP_00844</name>
</gene>
<dbReference type="GO" id="GO:0006261">
    <property type="term" value="P:DNA-templated DNA replication"/>
    <property type="evidence" value="ECO:0007669"/>
    <property type="project" value="TreeGrafter"/>
</dbReference>
<dbReference type="AlphaFoldDB" id="A0A7L9RU32"/>
<dbReference type="KEGG" id="pbal:CPBP_00844"/>
<keyword evidence="5" id="KW-0239">DNA-directed DNA polymerase</keyword>
<reference evidence="8 9" key="1">
    <citation type="submission" date="2020-06" db="EMBL/GenBank/DDBJ databases">
        <title>The endosymbiont of the kinetoplastid Bodo saltans is a Paracaedibacter-like alpha-proteobacterium possessing a putative toxin-antitoxin system.</title>
        <authorList>
            <person name="Midha S."/>
            <person name="Rigden D.J."/>
            <person name="Siozios S."/>
            <person name="Hurst G.D.D."/>
            <person name="Jackson A.P."/>
        </authorList>
    </citation>
    <scope>NUCLEOTIDE SEQUENCE [LARGE SCALE GENOMIC DNA]</scope>
    <source>
        <strain evidence="8">Lake Konstanz</strain>
    </source>
</reference>
<name>A0A7L9RU32_9PROT</name>